<gene>
    <name evidence="1" type="ORF">FE251_01855</name>
</gene>
<organism evidence="1 2">
    <name type="scientific">Georgenia wutianyii</name>
    <dbReference type="NCBI Taxonomy" id="2585135"/>
    <lineage>
        <taxon>Bacteria</taxon>
        <taxon>Bacillati</taxon>
        <taxon>Actinomycetota</taxon>
        <taxon>Actinomycetes</taxon>
        <taxon>Micrococcales</taxon>
        <taxon>Bogoriellaceae</taxon>
        <taxon>Georgenia</taxon>
    </lineage>
</organism>
<dbReference type="RefSeq" id="WP_139071939.1">
    <property type="nucleotide sequence ID" value="NZ_CP040899.1"/>
</dbReference>
<evidence type="ECO:0000313" key="2">
    <source>
        <dbReference type="Proteomes" id="UP000313948"/>
    </source>
</evidence>
<proteinExistence type="predicted"/>
<dbReference type="Proteomes" id="UP000313948">
    <property type="component" value="Chromosome"/>
</dbReference>
<keyword evidence="2" id="KW-1185">Reference proteome</keyword>
<protein>
    <recommendedName>
        <fullName evidence="3">Alpha/beta hydrolase</fullName>
    </recommendedName>
</protein>
<name>A0ABX5VIR7_9MICO</name>
<dbReference type="Gene3D" id="3.40.50.1820">
    <property type="entry name" value="alpha/beta hydrolase"/>
    <property type="match status" value="1"/>
</dbReference>
<accession>A0ABX5VIR7</accession>
<evidence type="ECO:0000313" key="1">
    <source>
        <dbReference type="EMBL" id="QDB78257.1"/>
    </source>
</evidence>
<sequence>MTESLTVGGGATGVLARVADMRATADVLDTKGDVARSLATQVAEVAVHDAVLGSQVLSPVTGARVLGEVAQAQLPPEGLIWVALEYEAAAVFLRGAATAYEETDAALARLAELRDTATGVVLVNAGLLGAGGIALTSLLLDVLPDPMADALTPDAFAAWIDEVGEDPAGAVLAELYDHPWATDSIISGLPWVLGTQVPLVLGALTPWTFTSVPLTYEQVVAAVIAGGGLLGLLADGTPVVTPEPHDPRYPTPESWQAALDATAADSLSALFDNISGLGDGATSEVRVTAVPDGAGGHTWIVEIPGTQDWAAESGSNPSNLATNLHLMAGSHATAMEQGVLEALAQARAELAASTGVPLSELAAQPVTLAGHSQGGIVAASLAADPGNGLNVTTVVTGGSPVANMAVPDSVTVISLEHAQDPVHHLDGNPNPAGPNWTTVVRDVDGHSHVTAGDPFSAHHGSLYAETGALVDEQAAHDPALQLALGPLQEQFSHVRGGEAHVFQFDIAQEHR</sequence>
<dbReference type="InterPro" id="IPR029058">
    <property type="entry name" value="AB_hydrolase_fold"/>
</dbReference>
<dbReference type="EMBL" id="CP040899">
    <property type="protein sequence ID" value="QDB78257.1"/>
    <property type="molecule type" value="Genomic_DNA"/>
</dbReference>
<reference evidence="1 2" key="1">
    <citation type="submission" date="2019-05" db="EMBL/GenBank/DDBJ databases">
        <title>Georgenia *** sp. nov., and Georgenia *** sp. nov., isolated from the intestinal contents of plateau pika (Ochotona curzoniae) in the Qinghai-Tibet plateau of China.</title>
        <authorList>
            <person name="Tian Z."/>
        </authorList>
    </citation>
    <scope>NUCLEOTIDE SEQUENCE [LARGE SCALE GENOMIC DNA]</scope>
    <source>
        <strain evidence="1 2">Z294</strain>
    </source>
</reference>
<evidence type="ECO:0008006" key="3">
    <source>
        <dbReference type="Google" id="ProtNLM"/>
    </source>
</evidence>
<dbReference type="SUPFAM" id="SSF53474">
    <property type="entry name" value="alpha/beta-Hydrolases"/>
    <property type="match status" value="1"/>
</dbReference>